<name>A0A5E4ZM64_9BURK</name>
<feature type="region of interest" description="Disordered" evidence="1">
    <location>
        <begin position="1"/>
        <end position="22"/>
    </location>
</feature>
<dbReference type="GO" id="GO:0016810">
    <property type="term" value="F:hydrolase activity, acting on carbon-nitrogen (but not peptide) bonds"/>
    <property type="evidence" value="ECO:0007669"/>
    <property type="project" value="InterPro"/>
</dbReference>
<dbReference type="Gene3D" id="3.10.310.70">
    <property type="match status" value="1"/>
</dbReference>
<keyword evidence="3" id="KW-0378">Hydrolase</keyword>
<organism evidence="3 4">
    <name type="scientific">Pandoraea anapnoica</name>
    <dbReference type="NCBI Taxonomy" id="2508301"/>
    <lineage>
        <taxon>Bacteria</taxon>
        <taxon>Pseudomonadati</taxon>
        <taxon>Pseudomonadota</taxon>
        <taxon>Betaproteobacteria</taxon>
        <taxon>Burkholderiales</taxon>
        <taxon>Burkholderiaceae</taxon>
        <taxon>Pandoraea</taxon>
    </lineage>
</organism>
<dbReference type="Proteomes" id="UP000383122">
    <property type="component" value="Unassembled WGS sequence"/>
</dbReference>
<accession>A0A5E4ZM64</accession>
<evidence type="ECO:0000259" key="2">
    <source>
        <dbReference type="Pfam" id="PF07969"/>
    </source>
</evidence>
<proteinExistence type="predicted"/>
<dbReference type="InterPro" id="IPR013108">
    <property type="entry name" value="Amidohydro_3"/>
</dbReference>
<dbReference type="InterPro" id="IPR032466">
    <property type="entry name" value="Metal_Hydrolase"/>
</dbReference>
<evidence type="ECO:0000256" key="1">
    <source>
        <dbReference type="SAM" id="MobiDB-lite"/>
    </source>
</evidence>
<feature type="compositionally biased region" description="Polar residues" evidence="1">
    <location>
        <begin position="8"/>
        <end position="21"/>
    </location>
</feature>
<evidence type="ECO:0000313" key="4">
    <source>
        <dbReference type="Proteomes" id="UP000383122"/>
    </source>
</evidence>
<dbReference type="Gene3D" id="3.20.20.140">
    <property type="entry name" value="Metal-dependent hydrolases"/>
    <property type="match status" value="1"/>
</dbReference>
<dbReference type="SUPFAM" id="SSF51556">
    <property type="entry name" value="Metallo-dependent hydrolases"/>
    <property type="match status" value="1"/>
</dbReference>
<dbReference type="InterPro" id="IPR011059">
    <property type="entry name" value="Metal-dep_hydrolase_composite"/>
</dbReference>
<dbReference type="InterPro" id="IPR033932">
    <property type="entry name" value="YtcJ-like"/>
</dbReference>
<dbReference type="EMBL" id="CABPSP010000001">
    <property type="protein sequence ID" value="VVE61350.1"/>
    <property type="molecule type" value="Genomic_DNA"/>
</dbReference>
<keyword evidence="4" id="KW-1185">Reference proteome</keyword>
<dbReference type="OrthoDB" id="9031471at2"/>
<reference evidence="3 4" key="1">
    <citation type="submission" date="2019-08" db="EMBL/GenBank/DDBJ databases">
        <authorList>
            <person name="Peeters C."/>
        </authorList>
    </citation>
    <scope>NUCLEOTIDE SEQUENCE [LARGE SCALE GENOMIC DNA]</scope>
    <source>
        <strain evidence="3 4">LMG 31117</strain>
    </source>
</reference>
<dbReference type="CDD" id="cd01300">
    <property type="entry name" value="YtcJ_like"/>
    <property type="match status" value="1"/>
</dbReference>
<sequence length="567" mass="62115">MTDRDSSTDSSKASNQDSTTASRDDIRVYVARKIVTMNPAQPVATHVAVCDGRILAVGGADDMRRWTDAAPIDTLRDKVLMPGLVEGHCHLMEGAMWDAVYVGYYDRRGPDGHLWEGLKTPSDVLARLRDAEQRMTDDHKPLLAWGYDPIFFEDAPLVARDIDAVSMTRPIAILHASVHLMNVNTPMLELAGIDGDADVDGIVLGEDGEPTGELQEFAAMFPVYRVIGEGLSIAASESPRAIWNFGRVAQLAGVTTATDLVNDLTPTGNANLHDATADAKYPIRIVPAFAPQRCPEGGPQRVLDAREGNTDKLHYGPVKFIVDGSIQGFTARLRWPGYHNGKPNGLWLIAPSQLVETFLPFHAAGLQMHIHTNGDEATEVVLDAIEKLLEVHPRTDHRHTLQHCQMADVAQLTRALRLGMCVNFFANHVYYWGDAHYTQTMGPDRANRMDAAEIARRIGLPFALHSDAPITQLNPLFTAWCAIKRETSSGRVLGESLRLPVDDALRAITLGAAFSLGMDHLIGSVEVGKYADFAVLDADPYEVPVDELRQMPVWGTVLGGDIFRAPT</sequence>
<feature type="domain" description="Amidohydrolase 3" evidence="2">
    <location>
        <begin position="75"/>
        <end position="562"/>
    </location>
</feature>
<protein>
    <submittedName>
        <fullName evidence="3">Amidohydrolase</fullName>
    </submittedName>
</protein>
<dbReference type="SUPFAM" id="SSF51338">
    <property type="entry name" value="Composite domain of metallo-dependent hydrolases"/>
    <property type="match status" value="1"/>
</dbReference>
<dbReference type="Gene3D" id="2.30.40.10">
    <property type="entry name" value="Urease, subunit C, domain 1"/>
    <property type="match status" value="1"/>
</dbReference>
<dbReference type="PANTHER" id="PTHR22642">
    <property type="entry name" value="IMIDAZOLONEPROPIONASE"/>
    <property type="match status" value="1"/>
</dbReference>
<dbReference type="PANTHER" id="PTHR22642:SF2">
    <property type="entry name" value="PROTEIN LONG AFTER FAR-RED 3"/>
    <property type="match status" value="1"/>
</dbReference>
<dbReference type="AlphaFoldDB" id="A0A5E4ZM64"/>
<dbReference type="Pfam" id="PF07969">
    <property type="entry name" value="Amidohydro_3"/>
    <property type="match status" value="1"/>
</dbReference>
<gene>
    <name evidence="3" type="ORF">PAN31117_00548</name>
</gene>
<evidence type="ECO:0000313" key="3">
    <source>
        <dbReference type="EMBL" id="VVE61350.1"/>
    </source>
</evidence>